<dbReference type="Proteomes" id="UP000186817">
    <property type="component" value="Unassembled WGS sequence"/>
</dbReference>
<keyword evidence="7" id="KW-1185">Reference proteome</keyword>
<keyword evidence="2" id="KW-0677">Repeat</keyword>
<dbReference type="SUPFAM" id="SSF47473">
    <property type="entry name" value="EF-hand"/>
    <property type="match status" value="2"/>
</dbReference>
<gene>
    <name evidence="6" type="ORF">AK812_SmicGene30544</name>
</gene>
<evidence type="ECO:0000313" key="6">
    <source>
        <dbReference type="EMBL" id="OLP88149.1"/>
    </source>
</evidence>
<dbReference type="PROSITE" id="PS50222">
    <property type="entry name" value="EF_HAND_2"/>
    <property type="match status" value="5"/>
</dbReference>
<keyword evidence="3" id="KW-0106">Calcium</keyword>
<organism evidence="6 7">
    <name type="scientific">Symbiodinium microadriaticum</name>
    <name type="common">Dinoflagellate</name>
    <name type="synonym">Zooxanthella microadriatica</name>
    <dbReference type="NCBI Taxonomy" id="2951"/>
    <lineage>
        <taxon>Eukaryota</taxon>
        <taxon>Sar</taxon>
        <taxon>Alveolata</taxon>
        <taxon>Dinophyceae</taxon>
        <taxon>Suessiales</taxon>
        <taxon>Symbiodiniaceae</taxon>
        <taxon>Symbiodinium</taxon>
    </lineage>
</organism>
<keyword evidence="6" id="KW-0966">Cell projection</keyword>
<feature type="domain" description="EF-hand" evidence="5">
    <location>
        <begin position="214"/>
        <end position="249"/>
    </location>
</feature>
<comment type="caution">
    <text evidence="6">The sequence shown here is derived from an EMBL/GenBank/DDBJ whole genome shotgun (WGS) entry which is preliminary data.</text>
</comment>
<accession>A0A1Q9CYY3</accession>
<dbReference type="InterPro" id="IPR011992">
    <property type="entry name" value="EF-hand-dom_pair"/>
</dbReference>
<dbReference type="PANTHER" id="PTHR10827">
    <property type="entry name" value="RETICULOCALBIN"/>
    <property type="match status" value="1"/>
</dbReference>
<evidence type="ECO:0000256" key="4">
    <source>
        <dbReference type="SAM" id="MobiDB-lite"/>
    </source>
</evidence>
<dbReference type="PANTHER" id="PTHR10827:SF98">
    <property type="entry name" value="45 KDA CALCIUM-BINDING PROTEIN"/>
    <property type="match status" value="1"/>
</dbReference>
<evidence type="ECO:0000313" key="7">
    <source>
        <dbReference type="Proteomes" id="UP000186817"/>
    </source>
</evidence>
<keyword evidence="6" id="KW-0969">Cilium</keyword>
<evidence type="ECO:0000256" key="1">
    <source>
        <dbReference type="ARBA" id="ARBA00022723"/>
    </source>
</evidence>
<feature type="domain" description="EF-hand" evidence="5">
    <location>
        <begin position="442"/>
        <end position="477"/>
    </location>
</feature>
<dbReference type="OrthoDB" id="26525at2759"/>
<dbReference type="Gene3D" id="1.10.238.10">
    <property type="entry name" value="EF-hand"/>
    <property type="match status" value="3"/>
</dbReference>
<dbReference type="PROSITE" id="PS00018">
    <property type="entry name" value="EF_HAND_1"/>
    <property type="match status" value="4"/>
</dbReference>
<dbReference type="SMART" id="SM00054">
    <property type="entry name" value="EFh"/>
    <property type="match status" value="7"/>
</dbReference>
<feature type="domain" description="EF-hand" evidence="5">
    <location>
        <begin position="406"/>
        <end position="441"/>
    </location>
</feature>
<protein>
    <submittedName>
        <fullName evidence="6">Flagellar calcium-binding protein TB-44A</fullName>
    </submittedName>
</protein>
<name>A0A1Q9CYY3_SYMMI</name>
<evidence type="ECO:0000256" key="2">
    <source>
        <dbReference type="ARBA" id="ARBA00022737"/>
    </source>
</evidence>
<proteinExistence type="predicted"/>
<evidence type="ECO:0000256" key="3">
    <source>
        <dbReference type="ARBA" id="ARBA00022837"/>
    </source>
</evidence>
<dbReference type="InterPro" id="IPR002048">
    <property type="entry name" value="EF_hand_dom"/>
</dbReference>
<sequence>MTMKGPCESSVRPEAFPSAMELESNPDRGQDAGTEPVRVLELFAGIGGMRLALSGSAHKAWVQRERLEAMPVGGYSLAESPNKGAVTGGGNTMFPSRGLANAGMQQMSPRFPSKTGGPSPSINTHGHFDDLEAKFKFWVNGSEAGKSALWKAWDAIDYNGNNVVSLAEIDRWVVDTYPQLNNKPALMRAYKACDLNQDSWVNKREFAVLLRDLIYFNKVWSVFDGIDADRDRRLTMSEFRNGLSLLGMSSVVNPKSLFDSLDRNRCGLILFDEFCRWVASVQCPVDSSVYTAPAPSLHSPSHKHHSKVAVHHSHSAKTQIVNQFEVAEKKLHGLLKDKRQLHQLWRKMDYNGNGLVSLAEMDGCVTDCFPEANNKPALMRAYKATVRNPDGYVHKSEFRALLRNMFYFNKLYSLYEVVDVDDDRRMDLNEFRGGCSVLGLKLTPAEAFDEFNFMDENGGGKVLFDEFCKWAASKKLPID</sequence>
<evidence type="ECO:0000259" key="5">
    <source>
        <dbReference type="PROSITE" id="PS50222"/>
    </source>
</evidence>
<reference evidence="6 7" key="1">
    <citation type="submission" date="2016-02" db="EMBL/GenBank/DDBJ databases">
        <title>Genome analysis of coral dinoflagellate symbionts highlights evolutionary adaptations to a symbiotic lifestyle.</title>
        <authorList>
            <person name="Aranda M."/>
            <person name="Li Y."/>
            <person name="Liew Y.J."/>
            <person name="Baumgarten S."/>
            <person name="Simakov O."/>
            <person name="Wilson M."/>
            <person name="Piel J."/>
            <person name="Ashoor H."/>
            <person name="Bougouffa S."/>
            <person name="Bajic V.B."/>
            <person name="Ryu T."/>
            <person name="Ravasi T."/>
            <person name="Bayer T."/>
            <person name="Micklem G."/>
            <person name="Kim H."/>
            <person name="Bhak J."/>
            <person name="Lajeunesse T.C."/>
            <person name="Voolstra C.R."/>
        </authorList>
    </citation>
    <scope>NUCLEOTIDE SEQUENCE [LARGE SCALE GENOMIC DNA]</scope>
    <source>
        <strain evidence="6 7">CCMP2467</strain>
    </source>
</reference>
<dbReference type="InterPro" id="IPR018247">
    <property type="entry name" value="EF_Hand_1_Ca_BS"/>
</dbReference>
<feature type="region of interest" description="Disordered" evidence="4">
    <location>
        <begin position="1"/>
        <end position="33"/>
    </location>
</feature>
<dbReference type="Pfam" id="PF13499">
    <property type="entry name" value="EF-hand_7"/>
    <property type="match status" value="1"/>
</dbReference>
<dbReference type="OMA" id="MQAYKYA"/>
<feature type="domain" description="EF-hand" evidence="5">
    <location>
        <begin position="255"/>
        <end position="284"/>
    </location>
</feature>
<keyword evidence="1" id="KW-0479">Metal-binding</keyword>
<dbReference type="EMBL" id="LSRX01000827">
    <property type="protein sequence ID" value="OLP88149.1"/>
    <property type="molecule type" value="Genomic_DNA"/>
</dbReference>
<dbReference type="GO" id="GO:0005509">
    <property type="term" value="F:calcium ion binding"/>
    <property type="evidence" value="ECO:0007669"/>
    <property type="project" value="InterPro"/>
</dbReference>
<feature type="domain" description="EF-hand" evidence="5">
    <location>
        <begin position="336"/>
        <end position="371"/>
    </location>
</feature>
<keyword evidence="6" id="KW-0282">Flagellum</keyword>
<dbReference type="AlphaFoldDB" id="A0A1Q9CYY3"/>